<feature type="compositionally biased region" description="Polar residues" evidence="1">
    <location>
        <begin position="272"/>
        <end position="290"/>
    </location>
</feature>
<dbReference type="OrthoDB" id="2443517at2759"/>
<feature type="compositionally biased region" description="Polar residues" evidence="1">
    <location>
        <begin position="309"/>
        <end position="320"/>
    </location>
</feature>
<organism evidence="2 3">
    <name type="scientific">Glomus cerebriforme</name>
    <dbReference type="NCBI Taxonomy" id="658196"/>
    <lineage>
        <taxon>Eukaryota</taxon>
        <taxon>Fungi</taxon>
        <taxon>Fungi incertae sedis</taxon>
        <taxon>Mucoromycota</taxon>
        <taxon>Glomeromycotina</taxon>
        <taxon>Glomeromycetes</taxon>
        <taxon>Glomerales</taxon>
        <taxon>Glomeraceae</taxon>
        <taxon>Glomus</taxon>
    </lineage>
</organism>
<protein>
    <submittedName>
        <fullName evidence="2">Uncharacterized protein</fullName>
    </submittedName>
</protein>
<feature type="compositionally biased region" description="Polar residues" evidence="1">
    <location>
        <begin position="200"/>
        <end position="215"/>
    </location>
</feature>
<evidence type="ECO:0000256" key="1">
    <source>
        <dbReference type="SAM" id="MobiDB-lite"/>
    </source>
</evidence>
<sequence>MGKGTHIQYKEVNFIVIINKRTTKLAANAHNSIHLKRSKNKSSSVDTDSDGSVDLDALIAEGSDLESGEIQLNDDGLDDGDDNFWRVDPAELERHLTPSTSPLPRHSPDPPALNSLMASKEYEDDEINVIDMSLNTQITPILKPVSSLPVPSPYPTLSGRKSGILADLPKIAFSAHFGPSPLFPTFLRASSIEDPDEYETMSNGSYTSVHSTGSAKSGALGIQRPSTITAPGRDSHSSTPTPQRSRSLSVVSDSSTEESTTSSVGTCPRSMSRVSNSSTNDALVRSSASHIMSPRSRPLSRAGSHIGTPKSSNISTGSQN</sequence>
<dbReference type="EMBL" id="QKYT01000021">
    <property type="protein sequence ID" value="RIA98039.1"/>
    <property type="molecule type" value="Genomic_DNA"/>
</dbReference>
<proteinExistence type="predicted"/>
<evidence type="ECO:0000313" key="3">
    <source>
        <dbReference type="Proteomes" id="UP000265703"/>
    </source>
</evidence>
<comment type="caution">
    <text evidence="2">The sequence shown here is derived from an EMBL/GenBank/DDBJ whole genome shotgun (WGS) entry which is preliminary data.</text>
</comment>
<accession>A0A397TKX6</accession>
<reference evidence="2 3" key="1">
    <citation type="submission" date="2018-06" db="EMBL/GenBank/DDBJ databases">
        <title>Comparative genomics reveals the genomic features of Rhizophagus irregularis, R. cerebriforme, R. diaphanum and Gigaspora rosea, and their symbiotic lifestyle signature.</title>
        <authorList>
            <person name="Morin E."/>
            <person name="San Clemente H."/>
            <person name="Chen E.C.H."/>
            <person name="De La Providencia I."/>
            <person name="Hainaut M."/>
            <person name="Kuo A."/>
            <person name="Kohler A."/>
            <person name="Murat C."/>
            <person name="Tang N."/>
            <person name="Roy S."/>
            <person name="Loubradou J."/>
            <person name="Henrissat B."/>
            <person name="Grigoriev I.V."/>
            <person name="Corradi N."/>
            <person name="Roux C."/>
            <person name="Martin F.M."/>
        </authorList>
    </citation>
    <scope>NUCLEOTIDE SEQUENCE [LARGE SCALE GENOMIC DNA]</scope>
    <source>
        <strain evidence="2 3">DAOM 227022</strain>
    </source>
</reference>
<dbReference type="AlphaFoldDB" id="A0A397TKX6"/>
<gene>
    <name evidence="2" type="ORF">C1645_813258</name>
</gene>
<feature type="region of interest" description="Disordered" evidence="1">
    <location>
        <begin position="196"/>
        <end position="320"/>
    </location>
</feature>
<dbReference type="Proteomes" id="UP000265703">
    <property type="component" value="Unassembled WGS sequence"/>
</dbReference>
<evidence type="ECO:0000313" key="2">
    <source>
        <dbReference type="EMBL" id="RIA98039.1"/>
    </source>
</evidence>
<keyword evidence="3" id="KW-1185">Reference proteome</keyword>
<name>A0A397TKX6_9GLOM</name>
<feature type="compositionally biased region" description="Low complexity" evidence="1">
    <location>
        <begin position="244"/>
        <end position="264"/>
    </location>
</feature>